<comment type="similarity">
    <text evidence="2 7 8">Belongs to the triosephosphate isomerase family.</text>
</comment>
<dbReference type="RefSeq" id="WP_124398248.1">
    <property type="nucleotide sequence ID" value="NZ_BHZE01000017.1"/>
</dbReference>
<dbReference type="Proteomes" id="UP000286715">
    <property type="component" value="Unassembled WGS sequence"/>
</dbReference>
<dbReference type="GO" id="GO:0006094">
    <property type="term" value="P:gluconeogenesis"/>
    <property type="evidence" value="ECO:0007669"/>
    <property type="project" value="UniProtKB-UniRule"/>
</dbReference>
<feature type="binding site" evidence="7">
    <location>
        <begin position="10"/>
        <end position="12"/>
    </location>
    <ligand>
        <name>substrate</name>
    </ligand>
</feature>
<organism evidence="9 10">
    <name type="scientific">Thermaurantimonas aggregans</name>
    <dbReference type="NCBI Taxonomy" id="2173829"/>
    <lineage>
        <taxon>Bacteria</taxon>
        <taxon>Pseudomonadati</taxon>
        <taxon>Bacteroidota</taxon>
        <taxon>Flavobacteriia</taxon>
        <taxon>Flavobacteriales</taxon>
        <taxon>Schleiferiaceae</taxon>
        <taxon>Thermaurantimonas</taxon>
    </lineage>
</organism>
<sequence length="253" mass="27617">MKRPKLIAGNWKMNTTVSEGLKTLDSLLVGLSQMTPKAQVAVAPPFTHLSDFQKKLKGTSICLAAQNVSDKLNGAYTGEVSVFMLKELGVKKVIIAHSERRQYYGETNDSALEKIKVVLKHEIYPIYCVGESLEDRESGHHFEVVEEQITSVLYKLSEEKLPKITIAYEPVWAIGTGKTATPEQADEMHAFIRDVIGKRFGDDLGVQMQILYGGSVNAANAASLLAMPHIDGALVGGASLKPEEFLSIIKAAS</sequence>
<comment type="function">
    <text evidence="7">Involved in the gluconeogenesis. Catalyzes stereospecifically the conversion of dihydroxyacetone phosphate (DHAP) to D-glyceraldehyde-3-phosphate (G3P).</text>
</comment>
<reference evidence="9 10" key="1">
    <citation type="submission" date="2018-11" db="EMBL/GenBank/DDBJ databases">
        <title>Schleiferia aggregans sp. nov., a moderately thermophilic heterotrophic bacterium isolated from microbial mats at a terrestrial hot spring.</title>
        <authorList>
            <person name="Iino T."/>
            <person name="Ohkuma M."/>
            <person name="Haruta S."/>
        </authorList>
    </citation>
    <scope>NUCLEOTIDE SEQUENCE [LARGE SCALE GENOMIC DNA]</scope>
    <source>
        <strain evidence="9 10">LA</strain>
    </source>
</reference>
<evidence type="ECO:0000256" key="3">
    <source>
        <dbReference type="ARBA" id="ARBA00022432"/>
    </source>
</evidence>
<comment type="catalytic activity">
    <reaction evidence="7 8">
        <text>D-glyceraldehyde 3-phosphate = dihydroxyacetone phosphate</text>
        <dbReference type="Rhea" id="RHEA:18585"/>
        <dbReference type="ChEBI" id="CHEBI:57642"/>
        <dbReference type="ChEBI" id="CHEBI:59776"/>
        <dbReference type="EC" id="5.3.1.1"/>
    </reaction>
</comment>
<evidence type="ECO:0000313" key="10">
    <source>
        <dbReference type="Proteomes" id="UP000286715"/>
    </source>
</evidence>
<dbReference type="GO" id="GO:0006096">
    <property type="term" value="P:glycolytic process"/>
    <property type="evidence" value="ECO:0007669"/>
    <property type="project" value="UniProtKB-UniRule"/>
</dbReference>
<evidence type="ECO:0000256" key="5">
    <source>
        <dbReference type="ARBA" id="ARBA00023152"/>
    </source>
</evidence>
<proteinExistence type="inferred from homology"/>
<dbReference type="Pfam" id="PF00121">
    <property type="entry name" value="TIM"/>
    <property type="match status" value="1"/>
</dbReference>
<dbReference type="SUPFAM" id="SSF51351">
    <property type="entry name" value="Triosephosphate isomerase (TIM)"/>
    <property type="match status" value="1"/>
</dbReference>
<evidence type="ECO:0000313" key="9">
    <source>
        <dbReference type="EMBL" id="GCD78185.1"/>
    </source>
</evidence>
<dbReference type="PANTHER" id="PTHR21139">
    <property type="entry name" value="TRIOSEPHOSPHATE ISOMERASE"/>
    <property type="match status" value="1"/>
</dbReference>
<feature type="active site" description="Proton acceptor" evidence="7">
    <location>
        <position position="169"/>
    </location>
</feature>
<comment type="pathway">
    <text evidence="1 7 8">Carbohydrate degradation; glycolysis; D-glyceraldehyde 3-phosphate from glycerone phosphate: step 1/1.</text>
</comment>
<feature type="binding site" evidence="7">
    <location>
        <position position="215"/>
    </location>
    <ligand>
        <name>substrate</name>
    </ligand>
</feature>
<feature type="active site" description="Electrophile" evidence="7">
    <location>
        <position position="97"/>
    </location>
</feature>
<comment type="caution">
    <text evidence="9">The sequence shown here is derived from an EMBL/GenBank/DDBJ whole genome shotgun (WGS) entry which is preliminary data.</text>
</comment>
<dbReference type="InterPro" id="IPR022896">
    <property type="entry name" value="TrioseP_Isoase_bac/euk"/>
</dbReference>
<dbReference type="PROSITE" id="PS00171">
    <property type="entry name" value="TIM_1"/>
    <property type="match status" value="1"/>
</dbReference>
<dbReference type="PANTHER" id="PTHR21139:SF42">
    <property type="entry name" value="TRIOSEPHOSPHATE ISOMERASE"/>
    <property type="match status" value="1"/>
</dbReference>
<evidence type="ECO:0000256" key="1">
    <source>
        <dbReference type="ARBA" id="ARBA00004680"/>
    </source>
</evidence>
<dbReference type="InterPro" id="IPR013785">
    <property type="entry name" value="Aldolase_TIM"/>
</dbReference>
<dbReference type="Gene3D" id="3.20.20.70">
    <property type="entry name" value="Aldolase class I"/>
    <property type="match status" value="1"/>
</dbReference>
<keyword evidence="3 7" id="KW-0312">Gluconeogenesis</keyword>
<comment type="pathway">
    <text evidence="7 8">Carbohydrate biosynthesis; gluconeogenesis.</text>
</comment>
<gene>
    <name evidence="7 9" type="primary">tpiA</name>
    <name evidence="9" type="ORF">JCM31826_16670</name>
</gene>
<feature type="binding site" evidence="7">
    <location>
        <begin position="236"/>
        <end position="237"/>
    </location>
    <ligand>
        <name>substrate</name>
    </ligand>
</feature>
<dbReference type="AlphaFoldDB" id="A0A401XMD0"/>
<dbReference type="HAMAP" id="MF_00147_B">
    <property type="entry name" value="TIM_B"/>
    <property type="match status" value="1"/>
</dbReference>
<keyword evidence="5 7" id="KW-0324">Glycolysis</keyword>
<evidence type="ECO:0000256" key="7">
    <source>
        <dbReference type="HAMAP-Rule" id="MF_00147"/>
    </source>
</evidence>
<evidence type="ECO:0000256" key="8">
    <source>
        <dbReference type="RuleBase" id="RU363013"/>
    </source>
</evidence>
<dbReference type="GO" id="GO:0004807">
    <property type="term" value="F:triose-phosphate isomerase activity"/>
    <property type="evidence" value="ECO:0007669"/>
    <property type="project" value="UniProtKB-UniRule"/>
</dbReference>
<dbReference type="InterPro" id="IPR020861">
    <property type="entry name" value="Triosephosphate_isomerase_AS"/>
</dbReference>
<dbReference type="EMBL" id="BHZE01000017">
    <property type="protein sequence ID" value="GCD78185.1"/>
    <property type="molecule type" value="Genomic_DNA"/>
</dbReference>
<dbReference type="FunFam" id="3.20.20.70:FF:000016">
    <property type="entry name" value="Triosephosphate isomerase"/>
    <property type="match status" value="1"/>
</dbReference>
<dbReference type="UniPathway" id="UPA00109">
    <property type="reaction ID" value="UER00189"/>
</dbReference>
<keyword evidence="10" id="KW-1185">Reference proteome</keyword>
<dbReference type="CDD" id="cd00311">
    <property type="entry name" value="TIM"/>
    <property type="match status" value="1"/>
</dbReference>
<dbReference type="InterPro" id="IPR000652">
    <property type="entry name" value="Triosephosphate_isomerase"/>
</dbReference>
<evidence type="ECO:0000256" key="2">
    <source>
        <dbReference type="ARBA" id="ARBA00007422"/>
    </source>
</evidence>
<dbReference type="InterPro" id="IPR035990">
    <property type="entry name" value="TIM_sf"/>
</dbReference>
<keyword evidence="4 7" id="KW-0963">Cytoplasm</keyword>
<name>A0A401XMD0_9FLAO</name>
<comment type="subunit">
    <text evidence="7 8">Homodimer.</text>
</comment>
<dbReference type="NCBIfam" id="TIGR00419">
    <property type="entry name" value="tim"/>
    <property type="match status" value="1"/>
</dbReference>
<dbReference type="EC" id="5.3.1.1" evidence="7 8"/>
<dbReference type="UniPathway" id="UPA00138"/>
<accession>A0A401XMD0</accession>
<dbReference type="PROSITE" id="PS51440">
    <property type="entry name" value="TIM_2"/>
    <property type="match status" value="1"/>
</dbReference>
<evidence type="ECO:0000256" key="4">
    <source>
        <dbReference type="ARBA" id="ARBA00022490"/>
    </source>
</evidence>
<feature type="binding site" evidence="7">
    <location>
        <position position="175"/>
    </location>
    <ligand>
        <name>substrate</name>
    </ligand>
</feature>
<dbReference type="GO" id="GO:0019563">
    <property type="term" value="P:glycerol catabolic process"/>
    <property type="evidence" value="ECO:0007669"/>
    <property type="project" value="TreeGrafter"/>
</dbReference>
<comment type="subcellular location">
    <subcellularLocation>
        <location evidence="7 8">Cytoplasm</location>
    </subcellularLocation>
</comment>
<dbReference type="GO" id="GO:0005829">
    <property type="term" value="C:cytosol"/>
    <property type="evidence" value="ECO:0007669"/>
    <property type="project" value="TreeGrafter"/>
</dbReference>
<evidence type="ECO:0000256" key="6">
    <source>
        <dbReference type="ARBA" id="ARBA00023235"/>
    </source>
</evidence>
<dbReference type="OrthoDB" id="9809429at2"/>
<keyword evidence="6 7" id="KW-0413">Isomerase</keyword>
<dbReference type="GO" id="GO:0046166">
    <property type="term" value="P:glyceraldehyde-3-phosphate biosynthetic process"/>
    <property type="evidence" value="ECO:0007669"/>
    <property type="project" value="TreeGrafter"/>
</dbReference>
<protein>
    <recommendedName>
        <fullName evidence="7 8">Triosephosphate isomerase</fullName>
        <shortName evidence="7">TIM</shortName>
        <shortName evidence="7">TPI</shortName>
        <ecNumber evidence="7 8">5.3.1.1</ecNumber>
    </recommendedName>
    <alternativeName>
        <fullName evidence="7">Triose-phosphate isomerase</fullName>
    </alternativeName>
</protein>